<dbReference type="Proteomes" id="UP000035425">
    <property type="component" value="Unassembled WGS sequence"/>
</dbReference>
<dbReference type="EMBL" id="JWIO01000002">
    <property type="protein sequence ID" value="KLL12975.1"/>
    <property type="molecule type" value="Genomic_DNA"/>
</dbReference>
<feature type="domain" description="PAS" evidence="3">
    <location>
        <begin position="1"/>
        <end position="58"/>
    </location>
</feature>
<dbReference type="PANTHER" id="PTHR43156:SF2">
    <property type="entry name" value="STAGE II SPORULATION PROTEIN E"/>
    <property type="match status" value="1"/>
</dbReference>
<dbReference type="InterPro" id="IPR036457">
    <property type="entry name" value="PPM-type-like_dom_sf"/>
</dbReference>
<dbReference type="SUPFAM" id="SSF81606">
    <property type="entry name" value="PP2C-like"/>
    <property type="match status" value="1"/>
</dbReference>
<dbReference type="Pfam" id="PF01590">
    <property type="entry name" value="GAF"/>
    <property type="match status" value="1"/>
</dbReference>
<dbReference type="Gene3D" id="3.30.565.10">
    <property type="entry name" value="Histidine kinase-like ATPase, C-terminal domain"/>
    <property type="match status" value="1"/>
</dbReference>
<dbReference type="Pfam" id="PF08447">
    <property type="entry name" value="PAS_3"/>
    <property type="match status" value="1"/>
</dbReference>
<sequence>MLEALFAQAPAGFAFYDTQGRYLRVNDVLARLNGRAPSEHVGRTMPELLGDVGHEMDRLLRRVLTTGEPVANFEVSAATTAAGPPRIWTMSWFPATDAHGVPLGAALVATDVTRISDARHQLARGEARYRALAQAGDTDVFHAGARGALDVDMPRWRAVTGQSFPEIAGAGWLGGVHAEDRDRVADAWRKAVEQRTVFDAEFRLDAADGTERVLVMRIVPITEGDYPLEWIGVSRDVTEIRAAAAARDAPAVDGPNTADTMDDTTGTTAGAAEQAEQIRLVTAALSRAVSIDEVAAVVLAAGRQVLGANGRGIALVDEVDNCLRFRSLLGYPALLAQAWSGISLEASHPVAEAVRGASPLFLLDREELTARWPAPEQAAILAEADEHAWAILPLATVDAPFGVLLFGFRARQAFSAADRAYLTALADQCARALERATLFERVLAEARSSRRAEETARTAAAAAREAGRRLELLARATGAVGSALEPERALRALTDVVVGELADSCAVYLVESGPDRQDLPVRTDGPDGLGGAPAAGPAGAPVLRRAVVSVRPGLTQLLMPRARTGRWPRDSPVHLAALTGRGHIAPLAGAPWLSSTDMARWMEHVGAHTLAAVPLILRGQVAGVVSLMAAGDRPPYTQADVAFLEELAARAAVAVEHAELYRRSRDTALTLQRSLLPPTVVEPEGLEIAARYVPGVEDTEVGGDWFDVIDLGAGRVGLVIGDVMGRGVRAAAIMGQLRTAVRTCARLELSPYEVLTLLDGVVSEIDEGQIATCIYGVIEPHTGLLTLANAGHPPPLVVAPDGLVSRLYMEVGTPLGLGRGDVKEYTVRLQRGALLVLFTDGLVESRERDIDAGVSDLAAVLARQDGSLGRRADQALEALGRDVGHDDDVALLLVGLPDTDAGGATRYADITVPDGPAGLGAARGRACDLLTTWSVDADTADSVVLLMSELVTNALVHGRSPLSVRLRRTGSRVIVEVSDRDPRLPRRRHADFDDEGGRGLELVSLIASRWGTRSVGDGKVVWAEIAAPPLETG</sequence>
<dbReference type="InterPro" id="IPR035965">
    <property type="entry name" value="PAS-like_dom_sf"/>
</dbReference>
<dbReference type="CDD" id="cd00130">
    <property type="entry name" value="PAS"/>
    <property type="match status" value="1"/>
</dbReference>
<evidence type="ECO:0000256" key="2">
    <source>
        <dbReference type="SAM" id="MobiDB-lite"/>
    </source>
</evidence>
<keyword evidence="1" id="KW-0378">Hydrolase</keyword>
<dbReference type="Gene3D" id="3.60.40.10">
    <property type="entry name" value="PPM-type phosphatase domain"/>
    <property type="match status" value="1"/>
</dbReference>
<evidence type="ECO:0008006" key="7">
    <source>
        <dbReference type="Google" id="ProtNLM"/>
    </source>
</evidence>
<dbReference type="InterPro" id="IPR000700">
    <property type="entry name" value="PAS-assoc_C"/>
</dbReference>
<evidence type="ECO:0000313" key="5">
    <source>
        <dbReference type="EMBL" id="KLL12975.1"/>
    </source>
</evidence>
<dbReference type="Pfam" id="PF07228">
    <property type="entry name" value="SpoIIE"/>
    <property type="match status" value="1"/>
</dbReference>
<protein>
    <recommendedName>
        <fullName evidence="7">PAS domain S-box-containing protein</fullName>
    </recommendedName>
</protein>
<proteinExistence type="predicted"/>
<dbReference type="CDD" id="cd16936">
    <property type="entry name" value="HATPase_RsbW-like"/>
    <property type="match status" value="1"/>
</dbReference>
<feature type="compositionally biased region" description="Basic and acidic residues" evidence="2">
    <location>
        <begin position="516"/>
        <end position="525"/>
    </location>
</feature>
<comment type="caution">
    <text evidence="5">The sequence shown here is derived from an EMBL/GenBank/DDBJ whole genome shotgun (WGS) entry which is preliminary data.</text>
</comment>
<accession>A0ABR5F8G5</accession>
<dbReference type="SUPFAM" id="SSF55874">
    <property type="entry name" value="ATPase domain of HSP90 chaperone/DNA topoisomerase II/histidine kinase"/>
    <property type="match status" value="1"/>
</dbReference>
<name>A0ABR5F8G5_9ACTN</name>
<organism evidence="5 6">
    <name type="scientific">Protofrankia coriariae</name>
    <dbReference type="NCBI Taxonomy" id="1562887"/>
    <lineage>
        <taxon>Bacteria</taxon>
        <taxon>Bacillati</taxon>
        <taxon>Actinomycetota</taxon>
        <taxon>Actinomycetes</taxon>
        <taxon>Frankiales</taxon>
        <taxon>Frankiaceae</taxon>
        <taxon>Protofrankia</taxon>
    </lineage>
</organism>
<dbReference type="InterPro" id="IPR001932">
    <property type="entry name" value="PPM-type_phosphatase-like_dom"/>
</dbReference>
<dbReference type="InterPro" id="IPR029016">
    <property type="entry name" value="GAF-like_dom_sf"/>
</dbReference>
<dbReference type="InterPro" id="IPR003018">
    <property type="entry name" value="GAF"/>
</dbReference>
<feature type="region of interest" description="Disordered" evidence="2">
    <location>
        <begin position="516"/>
        <end position="537"/>
    </location>
</feature>
<dbReference type="InterPro" id="IPR000014">
    <property type="entry name" value="PAS"/>
</dbReference>
<evidence type="ECO:0000313" key="6">
    <source>
        <dbReference type="Proteomes" id="UP000035425"/>
    </source>
</evidence>
<dbReference type="PROSITE" id="PS50113">
    <property type="entry name" value="PAC"/>
    <property type="match status" value="1"/>
</dbReference>
<dbReference type="InterPro" id="IPR036890">
    <property type="entry name" value="HATPase_C_sf"/>
</dbReference>
<feature type="domain" description="PAC" evidence="4">
    <location>
        <begin position="198"/>
        <end position="249"/>
    </location>
</feature>
<reference evidence="5 6" key="1">
    <citation type="submission" date="2014-12" db="EMBL/GenBank/DDBJ databases">
        <title>Frankia sp. BMG5.1 draft genome.</title>
        <authorList>
            <person name="Gtari M."/>
            <person name="Ghodhbane-Gtari F."/>
            <person name="Nouioui I."/>
            <person name="Ktari A."/>
            <person name="Hezbri K."/>
            <person name="Mimouni W."/>
            <person name="Sbissi I."/>
            <person name="Ayari A."/>
            <person name="Yamanaka T."/>
            <person name="Normand P."/>
            <person name="Tisa L.S."/>
            <person name="Boudabous A."/>
        </authorList>
    </citation>
    <scope>NUCLEOTIDE SEQUENCE [LARGE SCALE GENOMIC DNA]</scope>
    <source>
        <strain evidence="5 6">BMG5.1</strain>
    </source>
</reference>
<dbReference type="InterPro" id="IPR013656">
    <property type="entry name" value="PAS_4"/>
</dbReference>
<dbReference type="Pfam" id="PF13185">
    <property type="entry name" value="GAF_2"/>
    <property type="match status" value="1"/>
</dbReference>
<dbReference type="Gene3D" id="3.30.450.20">
    <property type="entry name" value="PAS domain"/>
    <property type="match status" value="2"/>
</dbReference>
<dbReference type="NCBIfam" id="TIGR00229">
    <property type="entry name" value="sensory_box"/>
    <property type="match status" value="2"/>
</dbReference>
<dbReference type="PANTHER" id="PTHR43156">
    <property type="entry name" value="STAGE II SPORULATION PROTEIN E-RELATED"/>
    <property type="match status" value="1"/>
</dbReference>
<dbReference type="Pfam" id="PF08448">
    <property type="entry name" value="PAS_4"/>
    <property type="match status" value="1"/>
</dbReference>
<dbReference type="PROSITE" id="PS50112">
    <property type="entry name" value="PAS"/>
    <property type="match status" value="1"/>
</dbReference>
<dbReference type="SUPFAM" id="SSF55781">
    <property type="entry name" value="GAF domain-like"/>
    <property type="match status" value="2"/>
</dbReference>
<dbReference type="SMART" id="SM00331">
    <property type="entry name" value="PP2C_SIG"/>
    <property type="match status" value="1"/>
</dbReference>
<evidence type="ECO:0000259" key="3">
    <source>
        <dbReference type="PROSITE" id="PS50112"/>
    </source>
</evidence>
<dbReference type="SUPFAM" id="SSF55785">
    <property type="entry name" value="PYP-like sensor domain (PAS domain)"/>
    <property type="match status" value="2"/>
</dbReference>
<gene>
    <name evidence="5" type="ORF">FrCorBMG51_01970</name>
</gene>
<dbReference type="Pfam" id="PF13581">
    <property type="entry name" value="HATPase_c_2"/>
    <property type="match status" value="1"/>
</dbReference>
<evidence type="ECO:0000256" key="1">
    <source>
        <dbReference type="ARBA" id="ARBA00022801"/>
    </source>
</evidence>
<keyword evidence="6" id="KW-1185">Reference proteome</keyword>
<dbReference type="InterPro" id="IPR052016">
    <property type="entry name" value="Bact_Sigma-Reg"/>
</dbReference>
<dbReference type="SMART" id="SM00065">
    <property type="entry name" value="GAF"/>
    <property type="match status" value="2"/>
</dbReference>
<dbReference type="Gene3D" id="3.30.450.40">
    <property type="match status" value="2"/>
</dbReference>
<dbReference type="InterPro" id="IPR013655">
    <property type="entry name" value="PAS_fold_3"/>
</dbReference>
<evidence type="ECO:0000259" key="4">
    <source>
        <dbReference type="PROSITE" id="PS50113"/>
    </source>
</evidence>
<dbReference type="InterPro" id="IPR003594">
    <property type="entry name" value="HATPase_dom"/>
</dbReference>